<evidence type="ECO:0000256" key="8">
    <source>
        <dbReference type="ARBA" id="ARBA00022801"/>
    </source>
</evidence>
<dbReference type="PROSITE" id="PS50271">
    <property type="entry name" value="ZF_UBP"/>
    <property type="match status" value="1"/>
</dbReference>
<evidence type="ECO:0000256" key="5">
    <source>
        <dbReference type="ARBA" id="ARBA00022737"/>
    </source>
</evidence>
<dbReference type="InterPro" id="IPR038765">
    <property type="entry name" value="Papain-like_cys_pep_sf"/>
</dbReference>
<evidence type="ECO:0000256" key="7">
    <source>
        <dbReference type="ARBA" id="ARBA00022786"/>
    </source>
</evidence>
<feature type="binding site" evidence="13">
    <location>
        <position position="183"/>
    </location>
    <ligand>
        <name>Zn(2+)</name>
        <dbReference type="ChEBI" id="CHEBI:29105"/>
    </ligand>
</feature>
<accession>A0AAD2AHJ6</accession>
<dbReference type="GO" id="GO:0004843">
    <property type="term" value="F:cysteine-type deubiquitinase activity"/>
    <property type="evidence" value="ECO:0007669"/>
    <property type="project" value="UniProtKB-UniRule"/>
</dbReference>
<evidence type="ECO:0000259" key="17">
    <source>
        <dbReference type="PROSITE" id="PS50235"/>
    </source>
</evidence>
<keyword evidence="6 14" id="KW-0863">Zinc-finger</keyword>
<dbReference type="EC" id="3.4.19.12" evidence="11 15"/>
<dbReference type="InterPro" id="IPR001394">
    <property type="entry name" value="Peptidase_C19_UCH"/>
</dbReference>
<feature type="binding site" evidence="13">
    <location>
        <position position="180"/>
    </location>
    <ligand>
        <name>Zn(2+)</name>
        <dbReference type="ChEBI" id="CHEBI:29105"/>
    </ligand>
</feature>
<dbReference type="InterPro" id="IPR001607">
    <property type="entry name" value="Znf_UBP"/>
</dbReference>
<dbReference type="PROSITE" id="PS50030">
    <property type="entry name" value="UBA"/>
    <property type="match status" value="2"/>
</dbReference>
<evidence type="ECO:0000256" key="2">
    <source>
        <dbReference type="ARBA" id="ARBA00009085"/>
    </source>
</evidence>
<keyword evidence="9 11" id="KW-0788">Thiol protease</keyword>
<name>A0AAD2AHJ6_9LAMI</name>
<evidence type="ECO:0000259" key="16">
    <source>
        <dbReference type="PROSITE" id="PS50030"/>
    </source>
</evidence>
<sequence length="803" mass="89287">MELLRSSLSRVRIPEPTNRIYKQECCVSFETPKSEGGLFVDMNSFLAFGKDYVGWNYEKTGNPVYLHIKETIKPVSEDRPSKKPTLLAIGIEGGFDNNEPEYEVSYEIVILPNYVTLPFPSVELPEKVRLAVDAVIMAAGAERKEQVSAWTADKKLVSKHAMDLKQLDNGVIVPPSGWKCEKCDKTANLWLNLTDGSILCGRSNWDGSGGNDHAVNHYNVTGYPLAVKLGTITADLEAADVYSYDEDESVEDPLLAQHLLHFGIDFSSLQKTEMTTAERELDQNTNFDWNRIQESGQEVEPLFGPGYTGLVNLGNSCYLAATMQVVFSTRGFCTRYYLDQNLKMAFDNAPADPTVDLNMQLAKLAHGLLSGKYSLPATKKDDAGDTTNSTLTAKQEGIPPRMFKSVIAASHPEFSTMRQQDALEFFLHFIDQVERINAGNPNFDPSRSFKFGIEERLQCPSGRVAYNKRHDYILSLSIPLHKATNKKELEDFQKLRAEKDAEGKELSADEIVRPRVLLKDCLDCFSAPEEVHDFYSTALDARTTAIKTAGLTSFPDYLVLHMRKFIMEEGWVPKKLDVYIDVPDTIDIINMRSRGLQPGEELLPEGGDSGVKLVASEDIVTQLVSMGFNYLHCQKAAINTSNAGVEAAMNWLLSHMNDPDIDDPITNEAKSAPQYSDIDPSKVDTLVSFGFEEELARKALLASDGDIEKATEWIFNPPSGTSHMDTSPSSSTAAVDAVLPDGDGRYRLIGLVSHIGTSTHCGHYVAHIRKDGRWVIFNDDKVGASKNPPIDMGYLYFFERIDS</sequence>
<organism evidence="19 20">
    <name type="scientific">Fraxinus pennsylvanica</name>
    <dbReference type="NCBI Taxonomy" id="56036"/>
    <lineage>
        <taxon>Eukaryota</taxon>
        <taxon>Viridiplantae</taxon>
        <taxon>Streptophyta</taxon>
        <taxon>Embryophyta</taxon>
        <taxon>Tracheophyta</taxon>
        <taxon>Spermatophyta</taxon>
        <taxon>Magnoliopsida</taxon>
        <taxon>eudicotyledons</taxon>
        <taxon>Gunneridae</taxon>
        <taxon>Pentapetalae</taxon>
        <taxon>asterids</taxon>
        <taxon>lamiids</taxon>
        <taxon>Lamiales</taxon>
        <taxon>Oleaceae</taxon>
        <taxon>Oleeae</taxon>
        <taxon>Fraxinus</taxon>
    </lineage>
</organism>
<feature type="binding site" evidence="13">
    <location>
        <position position="213"/>
    </location>
    <ligand>
        <name>Zn(2+)</name>
        <dbReference type="ChEBI" id="CHEBI:29105"/>
    </ligand>
</feature>
<dbReference type="InterPro" id="IPR013083">
    <property type="entry name" value="Znf_RING/FYVE/PHD"/>
</dbReference>
<keyword evidence="3 11" id="KW-0645">Protease</keyword>
<evidence type="ECO:0000256" key="1">
    <source>
        <dbReference type="ARBA" id="ARBA00000707"/>
    </source>
</evidence>
<dbReference type="InterPro" id="IPR015940">
    <property type="entry name" value="UBA"/>
</dbReference>
<dbReference type="FunFam" id="3.90.70.10:FF:000099">
    <property type="entry name" value="Ubiquitin carboxyl-terminal hydrolase"/>
    <property type="match status" value="1"/>
</dbReference>
<evidence type="ECO:0000256" key="15">
    <source>
        <dbReference type="RuleBase" id="RU366025"/>
    </source>
</evidence>
<evidence type="ECO:0000256" key="4">
    <source>
        <dbReference type="ARBA" id="ARBA00022723"/>
    </source>
</evidence>
<keyword evidence="7 11" id="KW-0833">Ubl conjugation pathway</keyword>
<dbReference type="GO" id="GO:0006508">
    <property type="term" value="P:proteolysis"/>
    <property type="evidence" value="ECO:0007669"/>
    <property type="project" value="UniProtKB-KW"/>
</dbReference>
<evidence type="ECO:0000256" key="6">
    <source>
        <dbReference type="ARBA" id="ARBA00022771"/>
    </source>
</evidence>
<evidence type="ECO:0000256" key="12">
    <source>
        <dbReference type="PIRSR" id="PIRSR016308-1"/>
    </source>
</evidence>
<keyword evidence="20" id="KW-1185">Reference proteome</keyword>
<dbReference type="GO" id="GO:0008270">
    <property type="term" value="F:zinc ion binding"/>
    <property type="evidence" value="ECO:0007669"/>
    <property type="project" value="UniProtKB-UniRule"/>
</dbReference>
<dbReference type="CDD" id="cd02658">
    <property type="entry name" value="Peptidase_C19B"/>
    <property type="match status" value="1"/>
</dbReference>
<dbReference type="PIRSF" id="PIRSF016308">
    <property type="entry name" value="UBP"/>
    <property type="match status" value="1"/>
</dbReference>
<keyword evidence="8 11" id="KW-0378">Hydrolase</keyword>
<dbReference type="FunFam" id="3.30.40.10:FF:000026">
    <property type="entry name" value="Ubiquitin carboxyl-terminal hydrolase"/>
    <property type="match status" value="1"/>
</dbReference>
<evidence type="ECO:0000313" key="19">
    <source>
        <dbReference type="EMBL" id="CAI9787744.1"/>
    </source>
</evidence>
<comment type="function">
    <text evidence="15">Recognizes and hydrolyzes the peptide bond at the C-terminal Gly of ubiquitin. Involved in the processing of poly-ubiquitin precursors as well as that of ubiquitinated proteins.</text>
</comment>
<evidence type="ECO:0000256" key="3">
    <source>
        <dbReference type="ARBA" id="ARBA00022670"/>
    </source>
</evidence>
<dbReference type="Pfam" id="PF00443">
    <property type="entry name" value="UCH"/>
    <property type="match status" value="1"/>
</dbReference>
<feature type="domain" description="UBA" evidence="16">
    <location>
        <begin position="677"/>
        <end position="717"/>
    </location>
</feature>
<feature type="active site" description="Proton acceptor" evidence="12">
    <location>
        <position position="763"/>
    </location>
</feature>
<dbReference type="InterPro" id="IPR016652">
    <property type="entry name" value="Ubiquitinyl_hydrolase"/>
</dbReference>
<evidence type="ECO:0000256" key="13">
    <source>
        <dbReference type="PIRSR" id="PIRSR016308-3"/>
    </source>
</evidence>
<dbReference type="FunFam" id="1.10.8.10:FF:000103">
    <property type="entry name" value="Ubiquitin carboxyl-terminal hydrolase"/>
    <property type="match status" value="1"/>
</dbReference>
<dbReference type="SUPFAM" id="SSF57850">
    <property type="entry name" value="RING/U-box"/>
    <property type="match status" value="1"/>
</dbReference>
<feature type="binding site" evidence="13">
    <location>
        <position position="200"/>
    </location>
    <ligand>
        <name>Zn(2+)</name>
        <dbReference type="ChEBI" id="CHEBI:29105"/>
    </ligand>
</feature>
<dbReference type="PANTHER" id="PTHR21646:SF10">
    <property type="entry name" value="UBIQUITIN CARBOXYL-TERMINAL HYDROLASE 14"/>
    <property type="match status" value="1"/>
</dbReference>
<reference evidence="19" key="1">
    <citation type="submission" date="2023-05" db="EMBL/GenBank/DDBJ databases">
        <authorList>
            <person name="Huff M."/>
        </authorList>
    </citation>
    <scope>NUCLEOTIDE SEQUENCE</scope>
</reference>
<dbReference type="InterPro" id="IPR018200">
    <property type="entry name" value="USP_CS"/>
</dbReference>
<dbReference type="FunFam" id="1.10.8.10:FF:000086">
    <property type="entry name" value="Ubiquitin carboxyl-terminal hydrolase"/>
    <property type="match status" value="1"/>
</dbReference>
<dbReference type="SMART" id="SM00290">
    <property type="entry name" value="ZnF_UBP"/>
    <property type="match status" value="1"/>
</dbReference>
<evidence type="ECO:0000313" key="20">
    <source>
        <dbReference type="Proteomes" id="UP000834106"/>
    </source>
</evidence>
<dbReference type="Pfam" id="PF02148">
    <property type="entry name" value="zf-UBP"/>
    <property type="match status" value="1"/>
</dbReference>
<dbReference type="EMBL" id="OU503058">
    <property type="protein sequence ID" value="CAI9787744.1"/>
    <property type="molecule type" value="Genomic_DNA"/>
</dbReference>
<evidence type="ECO:0000256" key="11">
    <source>
        <dbReference type="PIRNR" id="PIRNR016308"/>
    </source>
</evidence>
<dbReference type="GO" id="GO:0007154">
    <property type="term" value="P:cell communication"/>
    <property type="evidence" value="ECO:0007669"/>
    <property type="project" value="UniProtKB-ARBA"/>
</dbReference>
<gene>
    <name evidence="19" type="ORF">FPE_LOCUS35174</name>
</gene>
<dbReference type="InterPro" id="IPR041432">
    <property type="entry name" value="UBP13_Znf-UBP_var"/>
</dbReference>
<feature type="domain" description="UBP-type" evidence="18">
    <location>
        <begin position="156"/>
        <end position="266"/>
    </location>
</feature>
<dbReference type="SUPFAM" id="SSF54001">
    <property type="entry name" value="Cysteine proteinases"/>
    <property type="match status" value="1"/>
</dbReference>
<comment type="catalytic activity">
    <reaction evidence="1 11 15">
        <text>Thiol-dependent hydrolysis of ester, thioester, amide, peptide and isopeptide bonds formed by the C-terminal Gly of ubiquitin (a 76-residue protein attached to proteins as an intracellular targeting signal).</text>
        <dbReference type="EC" id="3.4.19.12"/>
    </reaction>
</comment>
<dbReference type="SMART" id="SM00165">
    <property type="entry name" value="UBA"/>
    <property type="match status" value="2"/>
</dbReference>
<dbReference type="GO" id="GO:0023052">
    <property type="term" value="P:signaling"/>
    <property type="evidence" value="ECO:0007669"/>
    <property type="project" value="UniProtKB-ARBA"/>
</dbReference>
<evidence type="ECO:0000256" key="10">
    <source>
        <dbReference type="ARBA" id="ARBA00022833"/>
    </source>
</evidence>
<dbReference type="FunFam" id="3.30.40.10:FF:000371">
    <property type="entry name" value="Ubiquitin carboxyl-terminal hydrolase"/>
    <property type="match status" value="1"/>
</dbReference>
<keyword evidence="4 11" id="KW-0479">Metal-binding</keyword>
<feature type="domain" description="UBA" evidence="16">
    <location>
        <begin position="614"/>
        <end position="655"/>
    </location>
</feature>
<dbReference type="PROSITE" id="PS00973">
    <property type="entry name" value="USP_2"/>
    <property type="match status" value="1"/>
</dbReference>
<dbReference type="Gene3D" id="3.30.40.10">
    <property type="entry name" value="Zinc/RING finger domain, C3HC4 (zinc finger)"/>
    <property type="match status" value="2"/>
</dbReference>
<dbReference type="PROSITE" id="PS00972">
    <property type="entry name" value="USP_1"/>
    <property type="match status" value="1"/>
</dbReference>
<dbReference type="Proteomes" id="UP000834106">
    <property type="component" value="Chromosome 23"/>
</dbReference>
<keyword evidence="10 11" id="KW-0862">Zinc</keyword>
<dbReference type="InterPro" id="IPR028889">
    <property type="entry name" value="USP"/>
</dbReference>
<dbReference type="InterPro" id="IPR009060">
    <property type="entry name" value="UBA-like_sf"/>
</dbReference>
<keyword evidence="5" id="KW-0677">Repeat</keyword>
<dbReference type="InterPro" id="IPR050185">
    <property type="entry name" value="Ub_carboxyl-term_hydrolase"/>
</dbReference>
<feature type="domain" description="USP" evidence="17">
    <location>
        <begin position="308"/>
        <end position="801"/>
    </location>
</feature>
<dbReference type="SUPFAM" id="SSF46934">
    <property type="entry name" value="UBA-like"/>
    <property type="match status" value="1"/>
</dbReference>
<dbReference type="AlphaFoldDB" id="A0AAD2AHJ6"/>
<dbReference type="Pfam" id="PF17807">
    <property type="entry name" value="zf-UBP_var"/>
    <property type="match status" value="1"/>
</dbReference>
<dbReference type="Gene3D" id="1.10.8.10">
    <property type="entry name" value="DNA helicase RuvA subunit, C-terminal domain"/>
    <property type="match status" value="2"/>
</dbReference>
<evidence type="ECO:0000256" key="14">
    <source>
        <dbReference type="PROSITE-ProRule" id="PRU00502"/>
    </source>
</evidence>
<comment type="similarity">
    <text evidence="2 11 15">Belongs to the peptidase C19 family.</text>
</comment>
<evidence type="ECO:0000256" key="9">
    <source>
        <dbReference type="ARBA" id="ARBA00022807"/>
    </source>
</evidence>
<dbReference type="GO" id="GO:0016579">
    <property type="term" value="P:protein deubiquitination"/>
    <property type="evidence" value="ECO:0007669"/>
    <property type="project" value="InterPro"/>
</dbReference>
<dbReference type="Pfam" id="PF00627">
    <property type="entry name" value="UBA"/>
    <property type="match status" value="2"/>
</dbReference>
<proteinExistence type="inferred from homology"/>
<dbReference type="Gene3D" id="3.90.70.10">
    <property type="entry name" value="Cysteine proteinases"/>
    <property type="match status" value="1"/>
</dbReference>
<protein>
    <recommendedName>
        <fullName evidence="11 15">Ubiquitin carboxyl-terminal hydrolase</fullName>
        <ecNumber evidence="11 15">3.4.19.12</ecNumber>
    </recommendedName>
</protein>
<evidence type="ECO:0000259" key="18">
    <source>
        <dbReference type="PROSITE" id="PS50271"/>
    </source>
</evidence>
<dbReference type="PROSITE" id="PS50235">
    <property type="entry name" value="USP_3"/>
    <property type="match status" value="1"/>
</dbReference>
<dbReference type="PANTHER" id="PTHR21646">
    <property type="entry name" value="UBIQUITIN CARBOXYL-TERMINAL HYDROLASE"/>
    <property type="match status" value="1"/>
</dbReference>
<feature type="active site" description="Nucleophile" evidence="12">
    <location>
        <position position="317"/>
    </location>
</feature>